<reference evidence="1 2" key="1">
    <citation type="journal article" date="2013" name="BMC Genomics">
        <title>Comparative genomics of Campylobacter concisus isolates reveals genetic diversity and provides insights into disease association.</title>
        <authorList>
            <person name="Deshpande N.P."/>
            <person name="Kaakoush N.O."/>
            <person name="Wilkins M.R."/>
            <person name="Mitchell H.M."/>
        </authorList>
    </citation>
    <scope>NUCLEOTIDE SEQUENCE [LARGE SCALE GENOMIC DNA]</scope>
    <source>
        <strain evidence="1 2">ATCC 51562</strain>
    </source>
</reference>
<evidence type="ECO:0008006" key="3">
    <source>
        <dbReference type="Google" id="ProtNLM"/>
    </source>
</evidence>
<organism evidence="1 2">
    <name type="scientific">Campylobacter concisus ATCC 51562</name>
    <dbReference type="NCBI Taxonomy" id="1242969"/>
    <lineage>
        <taxon>Bacteria</taxon>
        <taxon>Pseudomonadati</taxon>
        <taxon>Campylobacterota</taxon>
        <taxon>Epsilonproteobacteria</taxon>
        <taxon>Campylobacterales</taxon>
        <taxon>Campylobacteraceae</taxon>
        <taxon>Campylobacter</taxon>
    </lineage>
</organism>
<dbReference type="EMBL" id="ANNI01000005">
    <property type="protein sequence ID" value="ERJ25886.1"/>
    <property type="molecule type" value="Genomic_DNA"/>
</dbReference>
<protein>
    <recommendedName>
        <fullName evidence="3">Tail fiber assembly protein</fullName>
    </recommendedName>
</protein>
<dbReference type="AlphaFoldDB" id="U2EPB7"/>
<dbReference type="Proteomes" id="UP000016627">
    <property type="component" value="Unassembled WGS sequence"/>
</dbReference>
<dbReference type="eggNOG" id="ENOG5033D9N">
    <property type="taxonomic scope" value="Bacteria"/>
</dbReference>
<gene>
    <name evidence="1" type="ORF">ATCC51562_1625</name>
</gene>
<dbReference type="RefSeq" id="WP_021091181.1">
    <property type="nucleotide sequence ID" value="NZ_ANNI01000005.1"/>
</dbReference>
<evidence type="ECO:0000313" key="2">
    <source>
        <dbReference type="Proteomes" id="UP000016627"/>
    </source>
</evidence>
<accession>U2EPB7</accession>
<proteinExistence type="predicted"/>
<name>U2EPB7_9BACT</name>
<comment type="caution">
    <text evidence="1">The sequence shown here is derived from an EMBL/GenBank/DDBJ whole genome shotgun (WGS) entry which is preliminary data.</text>
</comment>
<sequence>MKIYIYDTKNNEYLYEAEAQIDPLASSKGETIYLMPPNATQIAPTEPKAGYANIFTNGKWEQIKDERGKTYYGNDNNVVTITELGQEKGLNKEPKVDEKAKQLAEIEADISECENHIRHALFIGNTAALESLRNEYKELIIQREGLK</sequence>
<evidence type="ECO:0000313" key="1">
    <source>
        <dbReference type="EMBL" id="ERJ25886.1"/>
    </source>
</evidence>
<dbReference type="PATRIC" id="fig|1242969.3.peg.1031"/>